<dbReference type="NCBIfam" id="NF038402">
    <property type="entry name" value="TroA_like"/>
    <property type="match status" value="1"/>
</dbReference>
<gene>
    <name evidence="3" type="ORF">IDJ75_18835</name>
</gene>
<dbReference type="InterPro" id="IPR050902">
    <property type="entry name" value="ABC_Transporter_SBP"/>
</dbReference>
<dbReference type="Gene3D" id="3.40.50.1980">
    <property type="entry name" value="Nitrogenase molybdenum iron protein domain"/>
    <property type="match status" value="2"/>
</dbReference>
<reference evidence="3 4" key="1">
    <citation type="submission" date="2020-09" db="EMBL/GenBank/DDBJ databases">
        <title>Novel species of Mucilaginibacter isolated from a glacier on the Tibetan Plateau.</title>
        <authorList>
            <person name="Liu Q."/>
            <person name="Xin Y.-H."/>
        </authorList>
    </citation>
    <scope>NUCLEOTIDE SEQUENCE [LARGE SCALE GENOMIC DNA]</scope>
    <source>
        <strain evidence="3 4">CGMCC 1.13878</strain>
    </source>
</reference>
<dbReference type="PANTHER" id="PTHR30535">
    <property type="entry name" value="VITAMIN B12-BINDING PROTEIN"/>
    <property type="match status" value="1"/>
</dbReference>
<dbReference type="InterPro" id="IPR054828">
    <property type="entry name" value="Vit_B12_bind_prot"/>
</dbReference>
<dbReference type="PROSITE" id="PS50983">
    <property type="entry name" value="FE_B12_PBP"/>
    <property type="match status" value="1"/>
</dbReference>
<organism evidence="3 4">
    <name type="scientific">Mucilaginibacter rigui</name>
    <dbReference type="NCBI Taxonomy" id="534635"/>
    <lineage>
        <taxon>Bacteria</taxon>
        <taxon>Pseudomonadati</taxon>
        <taxon>Bacteroidota</taxon>
        <taxon>Sphingobacteriia</taxon>
        <taxon>Sphingobacteriales</taxon>
        <taxon>Sphingobacteriaceae</taxon>
        <taxon>Mucilaginibacter</taxon>
    </lineage>
</organism>
<dbReference type="CDD" id="cd01144">
    <property type="entry name" value="BtuF"/>
    <property type="match status" value="1"/>
</dbReference>
<dbReference type="PANTHER" id="PTHR30535:SF35">
    <property type="entry name" value="PERIPLASMIC BINDING PROTEIN"/>
    <property type="match status" value="1"/>
</dbReference>
<name>A0ABR7X9T9_9SPHI</name>
<dbReference type="RefSeq" id="WP_191177201.1">
    <property type="nucleotide sequence ID" value="NZ_JACWMW010000005.1"/>
</dbReference>
<dbReference type="Proteomes" id="UP000618754">
    <property type="component" value="Unassembled WGS sequence"/>
</dbReference>
<sequence>MPVFYDQMNKAVHVQQTPKRIISVVPSQTELLFYLGLDERVVGVTKFCIHPADKVKRIAKIGGTKQLNIEAIHNLQPDLIIANKEENEQSQVEELIKHYPVWISNIHNLPTALDMITKVGQITGAESKAEELVDKIANNFQSLLPAQPKQRVMYLIWRKPYMAAGNHTFIDSMLQLCGFENVIQAGRYPELSVDEIIAAKPDILLLSSEPYPFAQKHIDEFKQMLPDAKIELVDGELFSWYGSRLLHSPGYFNKLIDKLTAK</sequence>
<evidence type="ECO:0000313" key="4">
    <source>
        <dbReference type="Proteomes" id="UP000618754"/>
    </source>
</evidence>
<keyword evidence="4" id="KW-1185">Reference proteome</keyword>
<keyword evidence="1" id="KW-0732">Signal</keyword>
<dbReference type="Pfam" id="PF01497">
    <property type="entry name" value="Peripla_BP_2"/>
    <property type="match status" value="1"/>
</dbReference>
<comment type="caution">
    <text evidence="3">The sequence shown here is derived from an EMBL/GenBank/DDBJ whole genome shotgun (WGS) entry which is preliminary data.</text>
</comment>
<dbReference type="SUPFAM" id="SSF53807">
    <property type="entry name" value="Helical backbone' metal receptor"/>
    <property type="match status" value="1"/>
</dbReference>
<evidence type="ECO:0000259" key="2">
    <source>
        <dbReference type="PROSITE" id="PS50983"/>
    </source>
</evidence>
<evidence type="ECO:0000256" key="1">
    <source>
        <dbReference type="ARBA" id="ARBA00022729"/>
    </source>
</evidence>
<feature type="domain" description="Fe/B12 periplasmic-binding" evidence="2">
    <location>
        <begin position="20"/>
        <end position="262"/>
    </location>
</feature>
<evidence type="ECO:0000313" key="3">
    <source>
        <dbReference type="EMBL" id="MBD1387351.1"/>
    </source>
</evidence>
<protein>
    <submittedName>
        <fullName evidence="3">Cobalamin-binding protein</fullName>
    </submittedName>
</protein>
<proteinExistence type="predicted"/>
<dbReference type="EMBL" id="JACWMW010000005">
    <property type="protein sequence ID" value="MBD1387351.1"/>
    <property type="molecule type" value="Genomic_DNA"/>
</dbReference>
<dbReference type="InterPro" id="IPR002491">
    <property type="entry name" value="ABC_transptr_periplasmic_BD"/>
</dbReference>
<accession>A0ABR7X9T9</accession>